<keyword evidence="3" id="KW-1185">Reference proteome</keyword>
<dbReference type="AlphaFoldDB" id="A0A6J5ED07"/>
<dbReference type="Pfam" id="PF01381">
    <property type="entry name" value="HTH_3"/>
    <property type="match status" value="1"/>
</dbReference>
<evidence type="ECO:0000259" key="1">
    <source>
        <dbReference type="PROSITE" id="PS50943"/>
    </source>
</evidence>
<evidence type="ECO:0000313" key="2">
    <source>
        <dbReference type="EMBL" id="CAB3763201.1"/>
    </source>
</evidence>
<dbReference type="InterPro" id="IPR001387">
    <property type="entry name" value="Cro/C1-type_HTH"/>
</dbReference>
<feature type="domain" description="HTH cro/C1-type" evidence="1">
    <location>
        <begin position="26"/>
        <end position="79"/>
    </location>
</feature>
<dbReference type="CDD" id="cd00093">
    <property type="entry name" value="HTH_XRE"/>
    <property type="match status" value="1"/>
</dbReference>
<proteinExistence type="predicted"/>
<dbReference type="InterPro" id="IPR010982">
    <property type="entry name" value="Lambda_DNA-bd_dom_sf"/>
</dbReference>
<organism evidence="2 3">
    <name type="scientific">Paraburkholderia humisilvae</name>
    <dbReference type="NCBI Taxonomy" id="627669"/>
    <lineage>
        <taxon>Bacteria</taxon>
        <taxon>Pseudomonadati</taxon>
        <taxon>Pseudomonadota</taxon>
        <taxon>Betaproteobacteria</taxon>
        <taxon>Burkholderiales</taxon>
        <taxon>Burkholderiaceae</taxon>
        <taxon>Paraburkholderia</taxon>
    </lineage>
</organism>
<dbReference type="Gene3D" id="1.10.260.40">
    <property type="entry name" value="lambda repressor-like DNA-binding domains"/>
    <property type="match status" value="1"/>
</dbReference>
<dbReference type="PROSITE" id="PS50943">
    <property type="entry name" value="HTH_CROC1"/>
    <property type="match status" value="1"/>
</dbReference>
<accession>A0A6J5ED07</accession>
<name>A0A6J5ED07_9BURK</name>
<reference evidence="2 3" key="1">
    <citation type="submission" date="2020-04" db="EMBL/GenBank/DDBJ databases">
        <authorList>
            <person name="De Canck E."/>
        </authorList>
    </citation>
    <scope>NUCLEOTIDE SEQUENCE [LARGE SCALE GENOMIC DNA]</scope>
    <source>
        <strain evidence="2 3">LMG 29542</strain>
    </source>
</reference>
<sequence length="108" mass="11691">MARTLPRPVSNPDPLVRDLAAVGALVRNYRAENGMPINDAADLLGVSKDVLSRLENGRSIGLDKLFMILAGFGLTMLIVPKRHMPAAREAVLESTMPLSSVSPLAERR</sequence>
<dbReference type="SUPFAM" id="SSF47413">
    <property type="entry name" value="lambda repressor-like DNA-binding domains"/>
    <property type="match status" value="1"/>
</dbReference>
<dbReference type="GO" id="GO:0003677">
    <property type="term" value="F:DNA binding"/>
    <property type="evidence" value="ECO:0007669"/>
    <property type="project" value="InterPro"/>
</dbReference>
<dbReference type="SMART" id="SM00530">
    <property type="entry name" value="HTH_XRE"/>
    <property type="match status" value="1"/>
</dbReference>
<evidence type="ECO:0000313" key="3">
    <source>
        <dbReference type="Proteomes" id="UP000494363"/>
    </source>
</evidence>
<protein>
    <recommendedName>
        <fullName evidence="1">HTH cro/C1-type domain-containing protein</fullName>
    </recommendedName>
</protein>
<gene>
    <name evidence="2" type="ORF">LMG29542_04530</name>
</gene>
<dbReference type="Proteomes" id="UP000494363">
    <property type="component" value="Unassembled WGS sequence"/>
</dbReference>
<dbReference type="EMBL" id="CADIKH010000021">
    <property type="protein sequence ID" value="CAB3763201.1"/>
    <property type="molecule type" value="Genomic_DNA"/>
</dbReference>